<evidence type="ECO:0000313" key="1">
    <source>
        <dbReference type="EMBL" id="MEQ2238956.1"/>
    </source>
</evidence>
<comment type="caution">
    <text evidence="1">The sequence shown here is derived from an EMBL/GenBank/DDBJ whole genome shotgun (WGS) entry which is preliminary data.</text>
</comment>
<organism evidence="1 2">
    <name type="scientific">Ilyodon furcidens</name>
    <name type="common">goldbreast splitfin</name>
    <dbReference type="NCBI Taxonomy" id="33524"/>
    <lineage>
        <taxon>Eukaryota</taxon>
        <taxon>Metazoa</taxon>
        <taxon>Chordata</taxon>
        <taxon>Craniata</taxon>
        <taxon>Vertebrata</taxon>
        <taxon>Euteleostomi</taxon>
        <taxon>Actinopterygii</taxon>
        <taxon>Neopterygii</taxon>
        <taxon>Teleostei</taxon>
        <taxon>Neoteleostei</taxon>
        <taxon>Acanthomorphata</taxon>
        <taxon>Ovalentaria</taxon>
        <taxon>Atherinomorphae</taxon>
        <taxon>Cyprinodontiformes</taxon>
        <taxon>Goodeidae</taxon>
        <taxon>Ilyodon</taxon>
    </lineage>
</organism>
<accession>A0ABV0U434</accession>
<name>A0ABV0U434_9TELE</name>
<protein>
    <submittedName>
        <fullName evidence="1">Uncharacterized protein</fullName>
    </submittedName>
</protein>
<dbReference type="Proteomes" id="UP001482620">
    <property type="component" value="Unassembled WGS sequence"/>
</dbReference>
<proteinExistence type="predicted"/>
<sequence>MATRERLNYTRLELPASGCINPSGRYSENSLQETRIPCSEGDAILPEVQMTPLVPTFLHRESRQSHRRATQI</sequence>
<gene>
    <name evidence="1" type="ORF">ILYODFUR_038774</name>
</gene>
<reference evidence="1 2" key="1">
    <citation type="submission" date="2021-06" db="EMBL/GenBank/DDBJ databases">
        <authorList>
            <person name="Palmer J.M."/>
        </authorList>
    </citation>
    <scope>NUCLEOTIDE SEQUENCE [LARGE SCALE GENOMIC DNA]</scope>
    <source>
        <strain evidence="2">if_2019</strain>
        <tissue evidence="1">Muscle</tissue>
    </source>
</reference>
<evidence type="ECO:0000313" key="2">
    <source>
        <dbReference type="Proteomes" id="UP001482620"/>
    </source>
</evidence>
<dbReference type="EMBL" id="JAHRIQ010056501">
    <property type="protein sequence ID" value="MEQ2238956.1"/>
    <property type="molecule type" value="Genomic_DNA"/>
</dbReference>
<keyword evidence="2" id="KW-1185">Reference proteome</keyword>